<evidence type="ECO:0000256" key="1">
    <source>
        <dbReference type="SAM" id="MobiDB-lite"/>
    </source>
</evidence>
<evidence type="ECO:0000313" key="2">
    <source>
        <dbReference type="EMBL" id="KEY66505.1"/>
    </source>
</evidence>
<organism evidence="2 3">
    <name type="scientific">Stachybotrys chartarum (strain CBS 109288 / IBT 7711)</name>
    <name type="common">Toxic black mold</name>
    <name type="synonym">Stilbospora chartarum</name>
    <dbReference type="NCBI Taxonomy" id="1280523"/>
    <lineage>
        <taxon>Eukaryota</taxon>
        <taxon>Fungi</taxon>
        <taxon>Dikarya</taxon>
        <taxon>Ascomycota</taxon>
        <taxon>Pezizomycotina</taxon>
        <taxon>Sordariomycetes</taxon>
        <taxon>Hypocreomycetidae</taxon>
        <taxon>Hypocreales</taxon>
        <taxon>Stachybotryaceae</taxon>
        <taxon>Stachybotrys</taxon>
    </lineage>
</organism>
<dbReference type="Proteomes" id="UP000028045">
    <property type="component" value="Unassembled WGS sequence"/>
</dbReference>
<dbReference type="AlphaFoldDB" id="A0A084AMH6"/>
<keyword evidence="3" id="KW-1185">Reference proteome</keyword>
<proteinExistence type="predicted"/>
<gene>
    <name evidence="2" type="ORF">S7711_10905</name>
</gene>
<evidence type="ECO:0000313" key="3">
    <source>
        <dbReference type="Proteomes" id="UP000028045"/>
    </source>
</evidence>
<dbReference type="OrthoDB" id="2740448at2759"/>
<name>A0A084AMH6_STACB</name>
<feature type="region of interest" description="Disordered" evidence="1">
    <location>
        <begin position="86"/>
        <end position="105"/>
    </location>
</feature>
<sequence length="351" mass="39542">MSTTSFNQGDFGLAEVKKMDLTLQHCLKLSGAQGQAQEFSFWIYSQSMKSAVQMLTDESIIATYQLYCSRDPVIQIIIRKANELSPNTSRAPSHAASLASRQQKSAPRGLLAKELFIQPRVRHLSGSTDMETFEEITDKDNMVSIVKDGETFTFTRDYLKGWIESELANLKLPTDIVVQSLGFDGRTRSVQLTSEDTSIRAQAKREEMIADIRLTVPDFQKSCMDFVFDLRHYGQNDKSRKRLETTGDQYFIGQPYFDNETRNKILQLPIHIGTLEMALDNLLAKRSGSTICASHDLSPIFESVLGVNWDKNKKRASITPALSSSSGLTFRAREVMRRGSQIFGRSKRRGG</sequence>
<protein>
    <submittedName>
        <fullName evidence="2">Uncharacterized protein</fullName>
    </submittedName>
</protein>
<dbReference type="EMBL" id="KL648657">
    <property type="protein sequence ID" value="KEY66505.1"/>
    <property type="molecule type" value="Genomic_DNA"/>
</dbReference>
<accession>A0A084AMH6</accession>
<dbReference type="HOGENOM" id="CLU_067892_0_0_1"/>
<reference evidence="2 3" key="1">
    <citation type="journal article" date="2014" name="BMC Genomics">
        <title>Comparative genome sequencing reveals chemotype-specific gene clusters in the toxigenic black mold Stachybotrys.</title>
        <authorList>
            <person name="Semeiks J."/>
            <person name="Borek D."/>
            <person name="Otwinowski Z."/>
            <person name="Grishin N.V."/>
        </authorList>
    </citation>
    <scope>NUCLEOTIDE SEQUENCE [LARGE SCALE GENOMIC DNA]</scope>
    <source>
        <strain evidence="3">CBS 109288 / IBT 7711</strain>
    </source>
</reference>